<feature type="compositionally biased region" description="Polar residues" evidence="6">
    <location>
        <begin position="379"/>
        <end position="396"/>
    </location>
</feature>
<evidence type="ECO:0000256" key="4">
    <source>
        <dbReference type="ARBA" id="ARBA00023125"/>
    </source>
</evidence>
<feature type="compositionally biased region" description="Basic residues" evidence="6">
    <location>
        <begin position="418"/>
        <end position="431"/>
    </location>
</feature>
<comment type="similarity">
    <text evidence="1">In the C-terminal section; belongs to the class-I pyridoxal-phosphate-dependent aminotransferase family.</text>
</comment>
<organism evidence="8 9">
    <name type="scientific">Demequina lutea</name>
    <dbReference type="NCBI Taxonomy" id="431489"/>
    <lineage>
        <taxon>Bacteria</taxon>
        <taxon>Bacillati</taxon>
        <taxon>Actinomycetota</taxon>
        <taxon>Actinomycetes</taxon>
        <taxon>Micrococcales</taxon>
        <taxon>Demequinaceae</taxon>
        <taxon>Demequina</taxon>
    </lineage>
</organism>
<dbReference type="GO" id="GO:0003700">
    <property type="term" value="F:DNA-binding transcription factor activity"/>
    <property type="evidence" value="ECO:0007669"/>
    <property type="project" value="InterPro"/>
</dbReference>
<dbReference type="PANTHER" id="PTHR46577">
    <property type="entry name" value="HTH-TYPE TRANSCRIPTIONAL REGULATORY PROTEIN GABR"/>
    <property type="match status" value="1"/>
</dbReference>
<dbReference type="InterPro" id="IPR004839">
    <property type="entry name" value="Aminotransferase_I/II_large"/>
</dbReference>
<keyword evidence="4 8" id="KW-0238">DNA-binding</keyword>
<sequence>MRTTAEQLTDVLDHWQTGTGPLYVQLANAIVSLAESGSLDHGTRMPSERALADHLHLSRNTVTAAYQRLRDAGWLEVRPGAAPTLGVSSRGVLGLSPQERFAQILTGQVQPLVAFNTASPPPAPIVKTALEDMASFLGGSPVQGNGYAALGDRDLVLAVTEHLRARGVDAKPEEVVITAGSQQAIWLAVTMLASAQRPVALESVTYPGVFDAVHAAGSRPLALPMGPAGLDAAASIKLLRAARPDVAYVTTFHNPTGTALADDDARILLEAAAALGTTVIDDRTIGELSLDGVDRTPFAAFGTGASVITIGGMSKLFWGGLRVGWLHTNATLAEQLRHRRAAMDLGSPLLFQRVAARLLTEHFDETKGGASRRYVSHSMPWTTPSRSTASIGNTRGRSAGPRCGCGFPMAGRQGLPRGPRRRGRRSRRVRPSRCCPVPEPTTSGCRSTCRPRRCG</sequence>
<dbReference type="CDD" id="cd07377">
    <property type="entry name" value="WHTH_GntR"/>
    <property type="match status" value="1"/>
</dbReference>
<name>A0A7Y9ZCB2_9MICO</name>
<keyword evidence="5" id="KW-0804">Transcription</keyword>
<dbReference type="InterPro" id="IPR051446">
    <property type="entry name" value="HTH_trans_reg/aminotransferase"/>
</dbReference>
<dbReference type="InterPro" id="IPR015424">
    <property type="entry name" value="PyrdxlP-dep_Trfase"/>
</dbReference>
<evidence type="ECO:0000256" key="6">
    <source>
        <dbReference type="SAM" id="MobiDB-lite"/>
    </source>
</evidence>
<dbReference type="InterPro" id="IPR000524">
    <property type="entry name" value="Tscrpt_reg_HTH_GntR"/>
</dbReference>
<dbReference type="EMBL" id="JACBZO010000001">
    <property type="protein sequence ID" value="NYI40736.1"/>
    <property type="molecule type" value="Genomic_DNA"/>
</dbReference>
<gene>
    <name evidence="8" type="ORF">BKA03_000855</name>
</gene>
<dbReference type="RefSeq" id="WP_179397695.1">
    <property type="nucleotide sequence ID" value="NZ_BBRC01000003.1"/>
</dbReference>
<evidence type="ECO:0000313" key="8">
    <source>
        <dbReference type="EMBL" id="NYI40736.1"/>
    </source>
</evidence>
<dbReference type="SUPFAM" id="SSF53383">
    <property type="entry name" value="PLP-dependent transferases"/>
    <property type="match status" value="1"/>
</dbReference>
<dbReference type="InterPro" id="IPR036390">
    <property type="entry name" value="WH_DNA-bd_sf"/>
</dbReference>
<dbReference type="SUPFAM" id="SSF46785">
    <property type="entry name" value="Winged helix' DNA-binding domain"/>
    <property type="match status" value="1"/>
</dbReference>
<keyword evidence="9" id="KW-1185">Reference proteome</keyword>
<dbReference type="PRINTS" id="PR00035">
    <property type="entry name" value="HTHGNTR"/>
</dbReference>
<keyword evidence="3" id="KW-0805">Transcription regulation</keyword>
<accession>A0A7Y9ZCB2</accession>
<evidence type="ECO:0000256" key="2">
    <source>
        <dbReference type="ARBA" id="ARBA00022898"/>
    </source>
</evidence>
<dbReference type="SMART" id="SM00345">
    <property type="entry name" value="HTH_GNTR"/>
    <property type="match status" value="1"/>
</dbReference>
<dbReference type="PROSITE" id="PS50949">
    <property type="entry name" value="HTH_GNTR"/>
    <property type="match status" value="1"/>
</dbReference>
<dbReference type="Proteomes" id="UP000547973">
    <property type="component" value="Unassembled WGS sequence"/>
</dbReference>
<protein>
    <submittedName>
        <fullName evidence="8">DNA-binding transcriptional MocR family regulator</fullName>
    </submittedName>
</protein>
<dbReference type="Pfam" id="PF00155">
    <property type="entry name" value="Aminotran_1_2"/>
    <property type="match status" value="1"/>
</dbReference>
<dbReference type="Gene3D" id="1.10.10.10">
    <property type="entry name" value="Winged helix-like DNA-binding domain superfamily/Winged helix DNA-binding domain"/>
    <property type="match status" value="1"/>
</dbReference>
<dbReference type="PANTHER" id="PTHR46577:SF1">
    <property type="entry name" value="HTH-TYPE TRANSCRIPTIONAL REGULATORY PROTEIN GABR"/>
    <property type="match status" value="1"/>
</dbReference>
<evidence type="ECO:0000259" key="7">
    <source>
        <dbReference type="PROSITE" id="PS50949"/>
    </source>
</evidence>
<dbReference type="GO" id="GO:0003677">
    <property type="term" value="F:DNA binding"/>
    <property type="evidence" value="ECO:0007669"/>
    <property type="project" value="UniProtKB-KW"/>
</dbReference>
<dbReference type="InterPro" id="IPR015421">
    <property type="entry name" value="PyrdxlP-dep_Trfase_major"/>
</dbReference>
<reference evidence="8 9" key="1">
    <citation type="submission" date="2020-07" db="EMBL/GenBank/DDBJ databases">
        <title>Sequencing the genomes of 1000 actinobacteria strains.</title>
        <authorList>
            <person name="Klenk H.-P."/>
        </authorList>
    </citation>
    <scope>NUCLEOTIDE SEQUENCE [LARGE SCALE GENOMIC DNA]</scope>
    <source>
        <strain evidence="8 9">DSM 19970</strain>
    </source>
</reference>
<keyword evidence="2" id="KW-0663">Pyridoxal phosphate</keyword>
<proteinExistence type="inferred from homology"/>
<feature type="domain" description="HTH gntR-type" evidence="7">
    <location>
        <begin position="20"/>
        <end position="90"/>
    </location>
</feature>
<dbReference type="Pfam" id="PF00392">
    <property type="entry name" value="GntR"/>
    <property type="match status" value="1"/>
</dbReference>
<feature type="region of interest" description="Disordered" evidence="6">
    <location>
        <begin position="375"/>
        <end position="444"/>
    </location>
</feature>
<dbReference type="Gene3D" id="3.40.640.10">
    <property type="entry name" value="Type I PLP-dependent aspartate aminotransferase-like (Major domain)"/>
    <property type="match status" value="1"/>
</dbReference>
<dbReference type="InterPro" id="IPR036388">
    <property type="entry name" value="WH-like_DNA-bd_sf"/>
</dbReference>
<evidence type="ECO:0000256" key="5">
    <source>
        <dbReference type="ARBA" id="ARBA00023163"/>
    </source>
</evidence>
<evidence type="ECO:0000313" key="9">
    <source>
        <dbReference type="Proteomes" id="UP000547973"/>
    </source>
</evidence>
<evidence type="ECO:0000256" key="3">
    <source>
        <dbReference type="ARBA" id="ARBA00023015"/>
    </source>
</evidence>
<dbReference type="AlphaFoldDB" id="A0A7Y9ZCB2"/>
<evidence type="ECO:0000256" key="1">
    <source>
        <dbReference type="ARBA" id="ARBA00005384"/>
    </source>
</evidence>
<dbReference type="GO" id="GO:0030170">
    <property type="term" value="F:pyridoxal phosphate binding"/>
    <property type="evidence" value="ECO:0007669"/>
    <property type="project" value="InterPro"/>
</dbReference>
<dbReference type="CDD" id="cd00609">
    <property type="entry name" value="AAT_like"/>
    <property type="match status" value="1"/>
</dbReference>
<comment type="caution">
    <text evidence="8">The sequence shown here is derived from an EMBL/GenBank/DDBJ whole genome shotgun (WGS) entry which is preliminary data.</text>
</comment>